<feature type="transmembrane region" description="Helical" evidence="1">
    <location>
        <begin position="7"/>
        <end position="23"/>
    </location>
</feature>
<sequence>MKIVKQWYFWLAVIFAVLLYQQITSPRELTATRWLIIILVAINIPLQLFTAYQKSKETKKD</sequence>
<name>A0A7H0FT02_ENTFL</name>
<reference evidence="2 3" key="1">
    <citation type="submission" date="2020-08" db="EMBL/GenBank/DDBJ databases">
        <title>Enterococcus faecalis SF28073 genome assembly.</title>
        <authorList>
            <person name="Duerkop B.A."/>
            <person name="Johnson C.N."/>
        </authorList>
    </citation>
    <scope>NUCLEOTIDE SEQUENCE [LARGE SCALE GENOMIC DNA]</scope>
    <source>
        <strain evidence="2 3">SF28073</strain>
    </source>
</reference>
<gene>
    <name evidence="2" type="ORF">H9Q64_07850</name>
</gene>
<accession>A0A7H0FT02</accession>
<keyword evidence="1" id="KW-0472">Membrane</keyword>
<protein>
    <submittedName>
        <fullName evidence="2">Uncharacterized protein</fullName>
    </submittedName>
</protein>
<feature type="transmembrane region" description="Helical" evidence="1">
    <location>
        <begin position="35"/>
        <end position="52"/>
    </location>
</feature>
<dbReference type="EMBL" id="CP060804">
    <property type="protein sequence ID" value="QNP39168.1"/>
    <property type="molecule type" value="Genomic_DNA"/>
</dbReference>
<dbReference type="AlphaFoldDB" id="A0A7H0FT02"/>
<dbReference type="Proteomes" id="UP000516122">
    <property type="component" value="Chromosome"/>
</dbReference>
<proteinExistence type="predicted"/>
<evidence type="ECO:0000256" key="1">
    <source>
        <dbReference type="SAM" id="Phobius"/>
    </source>
</evidence>
<organism evidence="2 3">
    <name type="scientific">Enterococcus faecalis</name>
    <name type="common">Streptococcus faecalis</name>
    <dbReference type="NCBI Taxonomy" id="1351"/>
    <lineage>
        <taxon>Bacteria</taxon>
        <taxon>Bacillati</taxon>
        <taxon>Bacillota</taxon>
        <taxon>Bacilli</taxon>
        <taxon>Lactobacillales</taxon>
        <taxon>Enterococcaceae</taxon>
        <taxon>Enterococcus</taxon>
    </lineage>
</organism>
<evidence type="ECO:0000313" key="3">
    <source>
        <dbReference type="Proteomes" id="UP000516122"/>
    </source>
</evidence>
<evidence type="ECO:0000313" key="2">
    <source>
        <dbReference type="EMBL" id="QNP39168.1"/>
    </source>
</evidence>
<dbReference type="RefSeq" id="WP_002382811.1">
    <property type="nucleotide sequence ID" value="NZ_CABGHQ010000009.1"/>
</dbReference>
<keyword evidence="1" id="KW-0812">Transmembrane</keyword>
<keyword evidence="1" id="KW-1133">Transmembrane helix</keyword>